<evidence type="ECO:0000256" key="3">
    <source>
        <dbReference type="PIRSR" id="PIRSR000097-3"/>
    </source>
</evidence>
<dbReference type="RefSeq" id="WP_004309718.1">
    <property type="nucleotide sequence ID" value="NZ_CAAKNR010000039.1"/>
</dbReference>
<evidence type="ECO:0000313" key="7">
    <source>
        <dbReference type="EMBL" id="KAA4661628.1"/>
    </source>
</evidence>
<gene>
    <name evidence="7" type="ORF">F3B98_22140</name>
    <name evidence="6" type="ORF">F3D71_15945</name>
    <name evidence="5" type="ORF">F3F25_17505</name>
    <name evidence="8" type="ORF">PO382_12725</name>
</gene>
<reference evidence="9 10" key="1">
    <citation type="journal article" date="2019" name="Nat. Med.">
        <title>A library of human gut bacterial isolates paired with longitudinal multiomics data enables mechanistic microbiome research.</title>
        <authorList>
            <person name="Poyet M."/>
            <person name="Groussin M."/>
            <person name="Gibbons S.M."/>
            <person name="Avila-Pacheco J."/>
            <person name="Jiang X."/>
            <person name="Kearney S.M."/>
            <person name="Perrotta A.R."/>
            <person name="Berdy B."/>
            <person name="Zhao S."/>
            <person name="Lieberman T.D."/>
            <person name="Swanson P.K."/>
            <person name="Smith M."/>
            <person name="Roesemann S."/>
            <person name="Alexander J.E."/>
            <person name="Rich S.A."/>
            <person name="Livny J."/>
            <person name="Vlamakis H."/>
            <person name="Clish C."/>
            <person name="Bullock K."/>
            <person name="Deik A."/>
            <person name="Scott J."/>
            <person name="Pierce K.A."/>
            <person name="Xavier R.J."/>
            <person name="Alm E.J."/>
        </authorList>
    </citation>
    <scope>NUCLEOTIDE SEQUENCE [LARGE SCALE GENOMIC DNA]</scope>
    <source>
        <strain evidence="7 11">BIOML-A14</strain>
        <strain evidence="5 10">BIOML-A160</strain>
        <strain evidence="6 9">BIOML-A163</strain>
    </source>
</reference>
<dbReference type="AlphaFoldDB" id="A0A139KMG7"/>
<accession>A0A139KMG7</accession>
<dbReference type="PANTHER" id="PTHR43638">
    <property type="entry name" value="OXIDOREDUCTASE, ALDO/KETO REDUCTASE FAMILY PROTEIN"/>
    <property type="match status" value="1"/>
</dbReference>
<comment type="caution">
    <text evidence="5">The sequence shown here is derived from an EMBL/GenBank/DDBJ whole genome shotgun (WGS) entry which is preliminary data.</text>
</comment>
<organism evidence="5 10">
    <name type="scientific">Bacteroides ovatus</name>
    <dbReference type="NCBI Taxonomy" id="28116"/>
    <lineage>
        <taxon>Bacteria</taxon>
        <taxon>Pseudomonadati</taxon>
        <taxon>Bacteroidota</taxon>
        <taxon>Bacteroidia</taxon>
        <taxon>Bacteroidales</taxon>
        <taxon>Bacteroidaceae</taxon>
        <taxon>Bacteroides</taxon>
    </lineage>
</organism>
<feature type="domain" description="NADP-dependent oxidoreductase" evidence="4">
    <location>
        <begin position="19"/>
        <end position="265"/>
    </location>
</feature>
<dbReference type="EMBL" id="VWLE01000235">
    <property type="protein sequence ID" value="KAA3949649.1"/>
    <property type="molecule type" value="Genomic_DNA"/>
</dbReference>
<dbReference type="EMBL" id="VWLB01000030">
    <property type="protein sequence ID" value="KAA3926526.1"/>
    <property type="molecule type" value="Genomic_DNA"/>
</dbReference>
<dbReference type="EMBL" id="VWFO01000038">
    <property type="protein sequence ID" value="KAA4661628.1"/>
    <property type="molecule type" value="Genomic_DNA"/>
</dbReference>
<dbReference type="PRINTS" id="PR00069">
    <property type="entry name" value="ALDKETRDTASE"/>
</dbReference>
<evidence type="ECO:0000313" key="11">
    <source>
        <dbReference type="Proteomes" id="UP000435985"/>
    </source>
</evidence>
<proteinExistence type="predicted"/>
<dbReference type="STRING" id="28116.Bovatus_01449"/>
<evidence type="ECO:0000313" key="10">
    <source>
        <dbReference type="Proteomes" id="UP000365824"/>
    </source>
</evidence>
<dbReference type="PIRSF" id="PIRSF000097">
    <property type="entry name" value="AKR"/>
    <property type="match status" value="1"/>
</dbReference>
<dbReference type="Proteomes" id="UP001219389">
    <property type="component" value="Unassembled WGS sequence"/>
</dbReference>
<evidence type="ECO:0000313" key="6">
    <source>
        <dbReference type="EMBL" id="KAA3949649.1"/>
    </source>
</evidence>
<dbReference type="InterPro" id="IPR020471">
    <property type="entry name" value="AKR"/>
</dbReference>
<dbReference type="Pfam" id="PF00248">
    <property type="entry name" value="Aldo_ket_red"/>
    <property type="match status" value="1"/>
</dbReference>
<feature type="site" description="Lowers pKa of active site Tyr" evidence="3">
    <location>
        <position position="80"/>
    </location>
</feature>
<evidence type="ECO:0000313" key="9">
    <source>
        <dbReference type="Proteomes" id="UP000323717"/>
    </source>
</evidence>
<protein>
    <submittedName>
        <fullName evidence="5">Aldo/keto reductase</fullName>
    </submittedName>
</protein>
<dbReference type="InterPro" id="IPR036812">
    <property type="entry name" value="NAD(P)_OxRdtase_dom_sf"/>
</dbReference>
<dbReference type="SUPFAM" id="SSF51430">
    <property type="entry name" value="NAD(P)-linked oxidoreductase"/>
    <property type="match status" value="1"/>
</dbReference>
<dbReference type="EMBL" id="JAQNZF010000014">
    <property type="protein sequence ID" value="MDC2743087.1"/>
    <property type="molecule type" value="Genomic_DNA"/>
</dbReference>
<reference evidence="8" key="2">
    <citation type="submission" date="2022-10" db="EMBL/GenBank/DDBJ databases">
        <title>Human gut microbiome strain richness.</title>
        <authorList>
            <person name="Chen-Liaw A."/>
        </authorList>
    </citation>
    <scope>NUCLEOTIDE SEQUENCE</scope>
    <source>
        <strain evidence="8">BSD2780120875st1_E1_BSD2780120875_150330</strain>
    </source>
</reference>
<evidence type="ECO:0000256" key="1">
    <source>
        <dbReference type="PIRSR" id="PIRSR000097-1"/>
    </source>
</evidence>
<dbReference type="Gene3D" id="3.20.20.100">
    <property type="entry name" value="NADP-dependent oxidoreductase domain"/>
    <property type="match status" value="1"/>
</dbReference>
<dbReference type="GO" id="GO:0016491">
    <property type="term" value="F:oxidoreductase activity"/>
    <property type="evidence" value="ECO:0007669"/>
    <property type="project" value="InterPro"/>
</dbReference>
<feature type="binding site" evidence="2">
    <location>
        <position position="113"/>
    </location>
    <ligand>
        <name>substrate</name>
    </ligand>
</feature>
<dbReference type="Proteomes" id="UP000435985">
    <property type="component" value="Unassembled WGS sequence"/>
</dbReference>
<evidence type="ECO:0000259" key="4">
    <source>
        <dbReference type="Pfam" id="PF00248"/>
    </source>
</evidence>
<dbReference type="CDD" id="cd19138">
    <property type="entry name" value="AKR_YeaE"/>
    <property type="match status" value="1"/>
</dbReference>
<dbReference type="PANTHER" id="PTHR43638:SF3">
    <property type="entry name" value="ALDEHYDE REDUCTASE"/>
    <property type="match status" value="1"/>
</dbReference>
<evidence type="ECO:0000313" key="5">
    <source>
        <dbReference type="EMBL" id="KAA3926526.1"/>
    </source>
</evidence>
<feature type="active site" description="Proton donor" evidence="1">
    <location>
        <position position="58"/>
    </location>
</feature>
<sequence>MKKTERPIITFPNGQTVCPLGQGTWKMGQSAARRHEEIRALQHGIELGMNLVDTAEMYDNEELVGEAVRDCREKVLLVSKVLPSNASYRGTKLACERSLLKLGTEYIDLYLLHWKGRHPYEETVRAMTELQQEGKIRLWGVSNMDTADMERIVSLSGGSGCATDQVLYNLGDRGIEFDLMPWCAARRMPLMAYSPIGEGRLLHHHTLVEIARRHDVSPAQIALSWTMRQPGIIAIPKAGNVTHVEDNFRSLSIHLTEEDLHDLDTAFPAPARKIPLAGW</sequence>
<dbReference type="InterPro" id="IPR023210">
    <property type="entry name" value="NADP_OxRdtase_dom"/>
</dbReference>
<dbReference type="Proteomes" id="UP000365824">
    <property type="component" value="Unassembled WGS sequence"/>
</dbReference>
<name>A0A139KMG7_BACOV</name>
<evidence type="ECO:0000313" key="8">
    <source>
        <dbReference type="EMBL" id="MDC2743087.1"/>
    </source>
</evidence>
<evidence type="ECO:0000256" key="2">
    <source>
        <dbReference type="PIRSR" id="PIRSR000097-2"/>
    </source>
</evidence>
<dbReference type="Proteomes" id="UP000323717">
    <property type="component" value="Unassembled WGS sequence"/>
</dbReference>